<protein>
    <recommendedName>
        <fullName evidence="3">Tetratricopeptide repeat protein</fullName>
    </recommendedName>
</protein>
<dbReference type="OrthoDB" id="4366800at2"/>
<dbReference type="RefSeq" id="WP_008377026.1">
    <property type="nucleotide sequence ID" value="NZ_BAOP01000005.1"/>
</dbReference>
<keyword evidence="2" id="KW-1185">Reference proteome</keyword>
<organism evidence="1 2">
    <name type="scientific">Gordonia malaquae NBRC 108250</name>
    <dbReference type="NCBI Taxonomy" id="1223542"/>
    <lineage>
        <taxon>Bacteria</taxon>
        <taxon>Bacillati</taxon>
        <taxon>Actinomycetota</taxon>
        <taxon>Actinomycetes</taxon>
        <taxon>Mycobacteriales</taxon>
        <taxon>Gordoniaceae</taxon>
        <taxon>Gordonia</taxon>
    </lineage>
</organism>
<dbReference type="eggNOG" id="COG0457">
    <property type="taxonomic scope" value="Bacteria"/>
</dbReference>
<dbReference type="STRING" id="410332.SAMN04488550_0380"/>
<proteinExistence type="predicted"/>
<sequence length="944" mass="100288">MSGPHIDPTIGEILDDLWMARHGDPRFGHEDFAPFPSLIARADETGDLDLRILTRLEGAYSALWAGRTTDVLTLVAWLYRTQDAHGADVELDDWQMEQFQTTVVDLLDSLTGIPELSLDQIRGITDDWSRRVKGTVYYAPAVEAAVHADIAVHQGRSDEAVRILDGCVDYRPPAGTCGPGTRATVGAVYVAAGAYSQAEALSTPDLDGDPAERCGFYPAETYGALIEAWGRAGRRDDVIRAARSLEETYSPVHLYGHIADAMVALLRVDALAEALPMALRHADVVDQCPNPLAAAQLAAALSATFASAADSDADTVVVRHDEDGAPGPVAASQVAAELADYVRVTAGRFDVRNASNAVSAGLEEVLAVRATTALQTKADTRVTPIANRTAAELVSGLSAFASSSPRRAEQCADALRPRVEELSGRTRIRARHMLAWDRRRTDPHGAVEELRAAADSSRSDYPAWSAQSDLLAALLEVHSGGASPELLTGWRDADPEWSAGARANFARLLGMALAPFDPTRALAAVDEGLAVLDRVDAGEIPLLDDPEALAATGSVDADAAASRSALHRLRVDVLGELARGSDGFDPSREVDAALVSARRAADLASDPDQALLYRSELVGALQLAAGVAARTDGAAALLLLGEAETVARYSLLAEVLASRSALRLDLDDIDVARDDAERALAVWMVEGDDAAADVARFDLGHIMLMREEDPLAVIELVESAVATMETRGDIGAQMQGMQVLARAQSAAGRSGDSVESYTRVIDAYTDHVPPVVQAQLHAARAVELADQQQFPEALADLDAAVTWYSESGAGFDAADCLRTAALTAYFAGDHDGANAYLARADQAYEELATAAPVDFERARLDFARADIVRVSDPERSTALLVDVAARARAANWIGLLIPVLHLSATIAADDGLTADALALVQEALRHAPDHPALLDLLSELEFPG</sequence>
<dbReference type="Proteomes" id="UP000035009">
    <property type="component" value="Unassembled WGS sequence"/>
</dbReference>
<evidence type="ECO:0000313" key="2">
    <source>
        <dbReference type="Proteomes" id="UP000035009"/>
    </source>
</evidence>
<dbReference type="AlphaFoldDB" id="M3VDZ9"/>
<dbReference type="Gene3D" id="1.25.40.10">
    <property type="entry name" value="Tetratricopeptide repeat domain"/>
    <property type="match status" value="1"/>
</dbReference>
<accession>M3VDZ9</accession>
<name>M3VDZ9_GORML</name>
<gene>
    <name evidence="1" type="ORF">GM1_005_00520</name>
</gene>
<dbReference type="SUPFAM" id="SSF48452">
    <property type="entry name" value="TPR-like"/>
    <property type="match status" value="1"/>
</dbReference>
<evidence type="ECO:0000313" key="1">
    <source>
        <dbReference type="EMBL" id="GAC78869.1"/>
    </source>
</evidence>
<comment type="caution">
    <text evidence="1">The sequence shown here is derived from an EMBL/GenBank/DDBJ whole genome shotgun (WGS) entry which is preliminary data.</text>
</comment>
<evidence type="ECO:0008006" key="3">
    <source>
        <dbReference type="Google" id="ProtNLM"/>
    </source>
</evidence>
<dbReference type="InterPro" id="IPR011990">
    <property type="entry name" value="TPR-like_helical_dom_sf"/>
</dbReference>
<dbReference type="EMBL" id="BAOP01000005">
    <property type="protein sequence ID" value="GAC78869.1"/>
    <property type="molecule type" value="Genomic_DNA"/>
</dbReference>
<reference evidence="1 2" key="1">
    <citation type="submission" date="2013-02" db="EMBL/GenBank/DDBJ databases">
        <title>Whole genome shotgun sequence of Gordonia malaquae NBRC 108250.</title>
        <authorList>
            <person name="Yoshida I."/>
            <person name="Hosoyama A."/>
            <person name="Tsuchikane K."/>
            <person name="Ando Y."/>
            <person name="Baba S."/>
            <person name="Ohji S."/>
            <person name="Hamada M."/>
            <person name="Tamura T."/>
            <person name="Yamazoe A."/>
            <person name="Yamazaki S."/>
            <person name="Fujita N."/>
        </authorList>
    </citation>
    <scope>NUCLEOTIDE SEQUENCE [LARGE SCALE GENOMIC DNA]</scope>
    <source>
        <strain evidence="1 2">NBRC 108250</strain>
    </source>
</reference>